<gene>
    <name evidence="2" type="ORF">ACFPFU_08200</name>
</gene>
<organism evidence="2 3">
    <name type="scientific">Negadavirga shengliensis</name>
    <dbReference type="NCBI Taxonomy" id="1389218"/>
    <lineage>
        <taxon>Bacteria</taxon>
        <taxon>Pseudomonadati</taxon>
        <taxon>Bacteroidota</taxon>
        <taxon>Cytophagia</taxon>
        <taxon>Cytophagales</taxon>
        <taxon>Cyclobacteriaceae</taxon>
        <taxon>Negadavirga</taxon>
    </lineage>
</organism>
<reference evidence="3" key="1">
    <citation type="journal article" date="2019" name="Int. J. Syst. Evol. Microbiol.">
        <title>The Global Catalogue of Microorganisms (GCM) 10K type strain sequencing project: providing services to taxonomists for standard genome sequencing and annotation.</title>
        <authorList>
            <consortium name="The Broad Institute Genomics Platform"/>
            <consortium name="The Broad Institute Genome Sequencing Center for Infectious Disease"/>
            <person name="Wu L."/>
            <person name="Ma J."/>
        </authorList>
    </citation>
    <scope>NUCLEOTIDE SEQUENCE [LARGE SCALE GENOMIC DNA]</scope>
    <source>
        <strain evidence="3">CGMCC 4.7466</strain>
    </source>
</reference>
<dbReference type="Pfam" id="PF19763">
    <property type="entry name" value="DUF6250"/>
    <property type="match status" value="1"/>
</dbReference>
<accession>A0ABV9SZ61</accession>
<keyword evidence="3" id="KW-1185">Reference proteome</keyword>
<dbReference type="InterPro" id="IPR013320">
    <property type="entry name" value="ConA-like_dom_sf"/>
</dbReference>
<evidence type="ECO:0000313" key="2">
    <source>
        <dbReference type="EMBL" id="MFC4871664.1"/>
    </source>
</evidence>
<dbReference type="Gene3D" id="2.60.120.200">
    <property type="match status" value="1"/>
</dbReference>
<feature type="domain" description="DUF6250" evidence="1">
    <location>
        <begin position="94"/>
        <end position="245"/>
    </location>
</feature>
<evidence type="ECO:0000313" key="3">
    <source>
        <dbReference type="Proteomes" id="UP001595818"/>
    </source>
</evidence>
<evidence type="ECO:0000259" key="1">
    <source>
        <dbReference type="Pfam" id="PF19763"/>
    </source>
</evidence>
<dbReference type="Proteomes" id="UP001595818">
    <property type="component" value="Unassembled WGS sequence"/>
</dbReference>
<dbReference type="EMBL" id="JBHSJJ010000004">
    <property type="protein sequence ID" value="MFC4871664.1"/>
    <property type="molecule type" value="Genomic_DNA"/>
</dbReference>
<name>A0ABV9SZ61_9BACT</name>
<dbReference type="InterPro" id="IPR046217">
    <property type="entry name" value="DUF6250"/>
</dbReference>
<comment type="caution">
    <text evidence="2">The sequence shown here is derived from an EMBL/GenBank/DDBJ whole genome shotgun (WGS) entry which is preliminary data.</text>
</comment>
<protein>
    <submittedName>
        <fullName evidence="2">DUF1961 family protein</fullName>
    </submittedName>
</protein>
<proteinExistence type="predicted"/>
<sequence length="256" mass="29679">MSYTNISYVITLLFFLVFPGNEPETGIKDLFHWRGQTVVVQQPLFPDQGTVVFRETFDYPDGPLPDDWWYEGNTARIKDGHLFVDADTSDQRMSTIWLDRELSGNIRIEFDVHVVSSSDTANNINCFFMYSDPEGKPLRETKDARVKGDYNSYHVLNGYIFTYLANGNPTNARIRFRDNPGFNLLAEGFGSECKAGKTYRIGIEKRNNRYLYWVDGMKILDKAAGEFYPTHSKGLFGFRTWHTSLWWDNVVIRQMD</sequence>
<dbReference type="RefSeq" id="WP_377063352.1">
    <property type="nucleotide sequence ID" value="NZ_JBHSJJ010000004.1"/>
</dbReference>
<dbReference type="SUPFAM" id="SSF49899">
    <property type="entry name" value="Concanavalin A-like lectins/glucanases"/>
    <property type="match status" value="1"/>
</dbReference>